<comment type="caution">
    <text evidence="2">The sequence shown here is derived from an EMBL/GenBank/DDBJ whole genome shotgun (WGS) entry which is preliminary data.</text>
</comment>
<proteinExistence type="predicted"/>
<sequence>MASLASMFKDLGSEEKDGLLDDEGYMSCLGFSLEYRRRSCVITNENKWFLVVVDLGGLFEIRNQIVDVVIIARILEASLVLTILNRDERLVVERAVREAHELALAEAREGVALERVNEEFRQRMIDDALEKVAKASLGTQSTSKRTSARSKHRVDCSAVDRQRALEKAASQKIAADFNSRESALRAKAK</sequence>
<evidence type="ECO:0000256" key="1">
    <source>
        <dbReference type="SAM" id="MobiDB-lite"/>
    </source>
</evidence>
<feature type="region of interest" description="Disordered" evidence="1">
    <location>
        <begin position="136"/>
        <end position="155"/>
    </location>
</feature>
<gene>
    <name evidence="2" type="ORF">Tci_346175</name>
</gene>
<dbReference type="EMBL" id="BKCJ010127141">
    <property type="protein sequence ID" value="GEX74200.1"/>
    <property type="molecule type" value="Genomic_DNA"/>
</dbReference>
<dbReference type="GO" id="GO:0016757">
    <property type="term" value="F:glycosyltransferase activity"/>
    <property type="evidence" value="ECO:0007669"/>
    <property type="project" value="UniProtKB-KW"/>
</dbReference>
<name>A0A699HGH1_TANCI</name>
<evidence type="ECO:0000313" key="2">
    <source>
        <dbReference type="EMBL" id="GEX74200.1"/>
    </source>
</evidence>
<accession>A0A699HGH1</accession>
<keyword evidence="2" id="KW-0808">Transferase</keyword>
<protein>
    <submittedName>
        <fullName evidence="2">GDP-fucose protein O-fucosyltransferase</fullName>
    </submittedName>
</protein>
<keyword evidence="2" id="KW-0328">Glycosyltransferase</keyword>
<dbReference type="AlphaFoldDB" id="A0A699HGH1"/>
<reference evidence="2" key="1">
    <citation type="journal article" date="2019" name="Sci. Rep.">
        <title>Draft genome of Tanacetum cinerariifolium, the natural source of mosquito coil.</title>
        <authorList>
            <person name="Yamashiro T."/>
            <person name="Shiraishi A."/>
            <person name="Satake H."/>
            <person name="Nakayama K."/>
        </authorList>
    </citation>
    <scope>NUCLEOTIDE SEQUENCE</scope>
</reference>
<organism evidence="2">
    <name type="scientific">Tanacetum cinerariifolium</name>
    <name type="common">Dalmatian daisy</name>
    <name type="synonym">Chrysanthemum cinerariifolium</name>
    <dbReference type="NCBI Taxonomy" id="118510"/>
    <lineage>
        <taxon>Eukaryota</taxon>
        <taxon>Viridiplantae</taxon>
        <taxon>Streptophyta</taxon>
        <taxon>Embryophyta</taxon>
        <taxon>Tracheophyta</taxon>
        <taxon>Spermatophyta</taxon>
        <taxon>Magnoliopsida</taxon>
        <taxon>eudicotyledons</taxon>
        <taxon>Gunneridae</taxon>
        <taxon>Pentapetalae</taxon>
        <taxon>asterids</taxon>
        <taxon>campanulids</taxon>
        <taxon>Asterales</taxon>
        <taxon>Asteraceae</taxon>
        <taxon>Asteroideae</taxon>
        <taxon>Anthemideae</taxon>
        <taxon>Anthemidinae</taxon>
        <taxon>Tanacetum</taxon>
    </lineage>
</organism>